<name>A0AAD6U8N3_9AGAR</name>
<evidence type="ECO:0000313" key="2">
    <source>
        <dbReference type="EMBL" id="KAJ7088877.1"/>
    </source>
</evidence>
<accession>A0AAD6U8N3</accession>
<gene>
    <name evidence="2" type="ORF">B0H15DRAFT_949505</name>
</gene>
<reference evidence="2" key="1">
    <citation type="submission" date="2023-03" db="EMBL/GenBank/DDBJ databases">
        <title>Massive genome expansion in bonnet fungi (Mycena s.s.) driven by repeated elements and novel gene families across ecological guilds.</title>
        <authorList>
            <consortium name="Lawrence Berkeley National Laboratory"/>
            <person name="Harder C.B."/>
            <person name="Miyauchi S."/>
            <person name="Viragh M."/>
            <person name="Kuo A."/>
            <person name="Thoen E."/>
            <person name="Andreopoulos B."/>
            <person name="Lu D."/>
            <person name="Skrede I."/>
            <person name="Drula E."/>
            <person name="Henrissat B."/>
            <person name="Morin E."/>
            <person name="Kohler A."/>
            <person name="Barry K."/>
            <person name="LaButti K."/>
            <person name="Morin E."/>
            <person name="Salamov A."/>
            <person name="Lipzen A."/>
            <person name="Mereny Z."/>
            <person name="Hegedus B."/>
            <person name="Baldrian P."/>
            <person name="Stursova M."/>
            <person name="Weitz H."/>
            <person name="Taylor A."/>
            <person name="Grigoriev I.V."/>
            <person name="Nagy L.G."/>
            <person name="Martin F."/>
            <person name="Kauserud H."/>
        </authorList>
    </citation>
    <scope>NUCLEOTIDE SEQUENCE</scope>
    <source>
        <strain evidence="2">CBHHK173m</strain>
    </source>
</reference>
<dbReference type="EMBL" id="JARJCN010000025">
    <property type="protein sequence ID" value="KAJ7088877.1"/>
    <property type="molecule type" value="Genomic_DNA"/>
</dbReference>
<feature type="region of interest" description="Disordered" evidence="1">
    <location>
        <begin position="1"/>
        <end position="61"/>
    </location>
</feature>
<feature type="compositionally biased region" description="Polar residues" evidence="1">
    <location>
        <begin position="32"/>
        <end position="58"/>
    </location>
</feature>
<evidence type="ECO:0000313" key="3">
    <source>
        <dbReference type="Proteomes" id="UP001222325"/>
    </source>
</evidence>
<organism evidence="2 3">
    <name type="scientific">Mycena belliarum</name>
    <dbReference type="NCBI Taxonomy" id="1033014"/>
    <lineage>
        <taxon>Eukaryota</taxon>
        <taxon>Fungi</taxon>
        <taxon>Dikarya</taxon>
        <taxon>Basidiomycota</taxon>
        <taxon>Agaricomycotina</taxon>
        <taxon>Agaricomycetes</taxon>
        <taxon>Agaricomycetidae</taxon>
        <taxon>Agaricales</taxon>
        <taxon>Marasmiineae</taxon>
        <taxon>Mycenaceae</taxon>
        <taxon>Mycena</taxon>
    </lineage>
</organism>
<dbReference type="AlphaFoldDB" id="A0AAD6U8N3"/>
<proteinExistence type="predicted"/>
<sequence length="407" mass="43708">MAPKRVRQSSTAPDEPSKRLREVSAGPLSPITDMSDTENSTQPDATVTGVGNDTNVSDHPTDTVVAPAVQTVGVVEDRVEPVLSEAGLRPLLQFGVEPGALVGADAKTLNAILATVLQAKVGAGPLNEPVSAMSVMPGADLTGILSTGVSDPDGPDKEAALGALVGLGVSPARVAHWSAAETRRLAVVLNRADTENNIYSILKAPGKKDWGIAVPFDDTSNVLCLDGTGTPITFWIPGEVSAQYWFDNEGYPAQRPAFGIQPMVDHMPEFCKTQLHELCMPTGSSKVAEQMGPGQVKASRWMNERGKKGQPSKTLEFKAVYDARKSLRGKHLLQQLSVGQLQLHDIVVMELRIHRYPVRDDAASDATKGKCRAMEKWQAYYDLQAVYKFKDATDAIVAKPAVADFEI</sequence>
<comment type="caution">
    <text evidence="2">The sequence shown here is derived from an EMBL/GenBank/DDBJ whole genome shotgun (WGS) entry which is preliminary data.</text>
</comment>
<evidence type="ECO:0000256" key="1">
    <source>
        <dbReference type="SAM" id="MobiDB-lite"/>
    </source>
</evidence>
<protein>
    <submittedName>
        <fullName evidence="2">Uncharacterized protein</fullName>
    </submittedName>
</protein>
<keyword evidence="3" id="KW-1185">Reference proteome</keyword>
<dbReference type="Proteomes" id="UP001222325">
    <property type="component" value="Unassembled WGS sequence"/>
</dbReference>